<dbReference type="PANTHER" id="PTHR43557">
    <property type="entry name" value="APOPTOSIS-INDUCING FACTOR 1"/>
    <property type="match status" value="1"/>
</dbReference>
<keyword evidence="4" id="KW-0560">Oxidoreductase</keyword>
<dbReference type="PRINTS" id="PR00411">
    <property type="entry name" value="PNDRDTASEI"/>
</dbReference>
<proteinExistence type="predicted"/>
<evidence type="ECO:0000313" key="8">
    <source>
        <dbReference type="EMBL" id="MFB9377242.1"/>
    </source>
</evidence>
<dbReference type="PRINTS" id="PR00368">
    <property type="entry name" value="FADPNR"/>
</dbReference>
<evidence type="ECO:0000256" key="3">
    <source>
        <dbReference type="ARBA" id="ARBA00022827"/>
    </source>
</evidence>
<gene>
    <name evidence="8" type="ORF">ACFFVI_09690</name>
</gene>
<evidence type="ECO:0000256" key="5">
    <source>
        <dbReference type="SAM" id="MobiDB-lite"/>
    </source>
</evidence>
<dbReference type="Proteomes" id="UP001589748">
    <property type="component" value="Unassembled WGS sequence"/>
</dbReference>
<dbReference type="SUPFAM" id="SSF55424">
    <property type="entry name" value="FAD/NAD-linked reductases, dimerisation (C-terminal) domain"/>
    <property type="match status" value="1"/>
</dbReference>
<dbReference type="RefSeq" id="WP_380134820.1">
    <property type="nucleotide sequence ID" value="NZ_JBHLUI010000003.1"/>
</dbReference>
<feature type="domain" description="Reductase C-terminal" evidence="7">
    <location>
        <begin position="318"/>
        <end position="405"/>
    </location>
</feature>
<dbReference type="InterPro" id="IPR028202">
    <property type="entry name" value="Reductase_C"/>
</dbReference>
<dbReference type="Gene3D" id="3.50.50.60">
    <property type="entry name" value="FAD/NAD(P)-binding domain"/>
    <property type="match status" value="2"/>
</dbReference>
<feature type="region of interest" description="Disordered" evidence="5">
    <location>
        <begin position="329"/>
        <end position="352"/>
    </location>
</feature>
<dbReference type="InterPro" id="IPR036188">
    <property type="entry name" value="FAD/NAD-bd_sf"/>
</dbReference>
<evidence type="ECO:0000259" key="7">
    <source>
        <dbReference type="Pfam" id="PF14759"/>
    </source>
</evidence>
<evidence type="ECO:0000259" key="6">
    <source>
        <dbReference type="Pfam" id="PF07992"/>
    </source>
</evidence>
<dbReference type="InterPro" id="IPR023753">
    <property type="entry name" value="FAD/NAD-binding_dom"/>
</dbReference>
<evidence type="ECO:0000256" key="4">
    <source>
        <dbReference type="ARBA" id="ARBA00023002"/>
    </source>
</evidence>
<evidence type="ECO:0000313" key="9">
    <source>
        <dbReference type="Proteomes" id="UP001589748"/>
    </source>
</evidence>
<sequence>MNGELVVVGAGQAGVDLVDGLRTGGWAGGLTLLGEEGHAPYERPPLSKTHLHDPATVPSPLRAAEFWDEQDVRHRPGTVAVGIDRAGRRLRLADGTEVGWDVLVLATGARHRRLDVPGADLPGVAQLRTLDDAVQVARALDTAPRVVVVGGGILGVELAANARARGADVTLLARGPRLLARTASAPVAQTLRERHTAAGVRVETGTGVVRIEARDGRVGAVLDSRGRTHPAELVLVAVGAEPRVDLARDAGIETDDGILVDATLRTSAPEVYAIGDCARPRDGARRETVQSATAQARHLAAGLLGTVDGGRAPDDVPWFASDQGGVRLQSAGTPPTDPVPAGTTQVRRGPGDGPHSVFSWVGSTLVAVESVDAGRDHATARRLLAAGVAVDPAVAADPAVDLRGLLRRG</sequence>
<dbReference type="SUPFAM" id="SSF51905">
    <property type="entry name" value="FAD/NAD(P)-binding domain"/>
    <property type="match status" value="1"/>
</dbReference>
<accession>A0ABV5LT26</accession>
<organism evidence="8 9">
    <name type="scientific">Kineococcus gynurae</name>
    <dbReference type="NCBI Taxonomy" id="452979"/>
    <lineage>
        <taxon>Bacteria</taxon>
        <taxon>Bacillati</taxon>
        <taxon>Actinomycetota</taxon>
        <taxon>Actinomycetes</taxon>
        <taxon>Kineosporiales</taxon>
        <taxon>Kineosporiaceae</taxon>
        <taxon>Kineococcus</taxon>
    </lineage>
</organism>
<keyword evidence="2" id="KW-0285">Flavoprotein</keyword>
<dbReference type="InterPro" id="IPR050446">
    <property type="entry name" value="FAD-oxidoreductase/Apoptosis"/>
</dbReference>
<keyword evidence="9" id="KW-1185">Reference proteome</keyword>
<reference evidence="8 9" key="1">
    <citation type="submission" date="2024-09" db="EMBL/GenBank/DDBJ databases">
        <authorList>
            <person name="Sun Q."/>
            <person name="Mori K."/>
        </authorList>
    </citation>
    <scope>NUCLEOTIDE SEQUENCE [LARGE SCALE GENOMIC DNA]</scope>
    <source>
        <strain evidence="8 9">TISTR 1856</strain>
    </source>
</reference>
<dbReference type="Gene3D" id="3.30.390.30">
    <property type="match status" value="1"/>
</dbReference>
<dbReference type="Pfam" id="PF07992">
    <property type="entry name" value="Pyr_redox_2"/>
    <property type="match status" value="1"/>
</dbReference>
<protein>
    <submittedName>
        <fullName evidence="8">NAD(P)/FAD-dependent oxidoreductase</fullName>
    </submittedName>
</protein>
<comment type="caution">
    <text evidence="8">The sequence shown here is derived from an EMBL/GenBank/DDBJ whole genome shotgun (WGS) entry which is preliminary data.</text>
</comment>
<evidence type="ECO:0000256" key="1">
    <source>
        <dbReference type="ARBA" id="ARBA00001974"/>
    </source>
</evidence>
<feature type="domain" description="FAD/NAD(P)-binding" evidence="6">
    <location>
        <begin position="5"/>
        <end position="296"/>
    </location>
</feature>
<dbReference type="PANTHER" id="PTHR43557:SF2">
    <property type="entry name" value="RIESKE DOMAIN-CONTAINING PROTEIN-RELATED"/>
    <property type="match status" value="1"/>
</dbReference>
<comment type="cofactor">
    <cofactor evidence="1">
        <name>FAD</name>
        <dbReference type="ChEBI" id="CHEBI:57692"/>
    </cofactor>
</comment>
<dbReference type="EMBL" id="JBHMDM010000004">
    <property type="protein sequence ID" value="MFB9377242.1"/>
    <property type="molecule type" value="Genomic_DNA"/>
</dbReference>
<dbReference type="InterPro" id="IPR016156">
    <property type="entry name" value="FAD/NAD-linked_Rdtase_dimer_sf"/>
</dbReference>
<keyword evidence="3" id="KW-0274">FAD</keyword>
<evidence type="ECO:0000256" key="2">
    <source>
        <dbReference type="ARBA" id="ARBA00022630"/>
    </source>
</evidence>
<name>A0ABV5LT26_9ACTN</name>
<dbReference type="Pfam" id="PF14759">
    <property type="entry name" value="Reductase_C"/>
    <property type="match status" value="1"/>
</dbReference>